<dbReference type="EMBL" id="FOXU01000013">
    <property type="protein sequence ID" value="SFQ78412.1"/>
    <property type="molecule type" value="Genomic_DNA"/>
</dbReference>
<dbReference type="STRING" id="126156.SAMN05421670_0350"/>
<sequence length="173" mass="19582">MMNPVFISLGSNIGNRLEFLQQAVRLLQQVEGVNVVKVSSVYETDPVGYEDQAAFLNMVVEIETLCSPHEILKKCNEIEAQLGRTREIHWGPRTVDLDILLYNKENMKTEDLIIPHPRMMERGFVLIPLVELQADLVDPQSKQLIADAAQVQKEGVHLWRTFDGVGAFVHFVG</sequence>
<keyword evidence="7" id="KW-0067">ATP-binding</keyword>
<dbReference type="PANTHER" id="PTHR43071">
    <property type="entry name" value="2-AMINO-4-HYDROXY-6-HYDROXYMETHYLDIHYDROPTERIDINE PYROPHOSPHOKINASE"/>
    <property type="match status" value="1"/>
</dbReference>
<feature type="domain" description="7,8-dihydro-6-hydroxymethylpterin-pyrophosphokinase" evidence="9">
    <location>
        <begin position="89"/>
        <end position="100"/>
    </location>
</feature>
<dbReference type="AlphaFoldDB" id="A0A1I6BBS7"/>
<dbReference type="PANTHER" id="PTHR43071:SF1">
    <property type="entry name" value="2-AMINO-4-HYDROXY-6-HYDROXYMETHYLDIHYDROPTERIDINE PYROPHOSPHOKINASE"/>
    <property type="match status" value="1"/>
</dbReference>
<dbReference type="Gene3D" id="3.30.70.560">
    <property type="entry name" value="7,8-Dihydro-6-hydroxymethylpterin-pyrophosphokinase HPPK"/>
    <property type="match status" value="1"/>
</dbReference>
<protein>
    <recommendedName>
        <fullName evidence="3">2-amino-4-hydroxy-6-hydroxymethyldihydropteridine diphosphokinase</fullName>
        <ecNumber evidence="3">2.7.6.3</ecNumber>
    </recommendedName>
</protein>
<dbReference type="GO" id="GO:0016301">
    <property type="term" value="F:kinase activity"/>
    <property type="evidence" value="ECO:0007669"/>
    <property type="project" value="UniProtKB-KW"/>
</dbReference>
<evidence type="ECO:0000256" key="2">
    <source>
        <dbReference type="ARBA" id="ARBA00005051"/>
    </source>
</evidence>
<gene>
    <name evidence="10" type="ORF">SAMN05421670_0350</name>
</gene>
<evidence type="ECO:0000256" key="4">
    <source>
        <dbReference type="ARBA" id="ARBA00022679"/>
    </source>
</evidence>
<name>A0A1I6BBS7_9BACI</name>
<keyword evidence="4" id="KW-0808">Transferase</keyword>
<keyword evidence="11" id="KW-1185">Reference proteome</keyword>
<dbReference type="OrthoDB" id="9808041at2"/>
<proteinExistence type="predicted"/>
<evidence type="ECO:0000256" key="1">
    <source>
        <dbReference type="ARBA" id="ARBA00000198"/>
    </source>
</evidence>
<evidence type="ECO:0000256" key="7">
    <source>
        <dbReference type="ARBA" id="ARBA00022840"/>
    </source>
</evidence>
<dbReference type="RefSeq" id="WP_093538662.1">
    <property type="nucleotide sequence ID" value="NZ_FOXU01000013.1"/>
</dbReference>
<dbReference type="NCBIfam" id="TIGR01498">
    <property type="entry name" value="folK"/>
    <property type="match status" value="1"/>
</dbReference>
<keyword evidence="8" id="KW-0289">Folate biosynthesis</keyword>
<keyword evidence="6 10" id="KW-0418">Kinase</keyword>
<dbReference type="GO" id="GO:0046654">
    <property type="term" value="P:tetrahydrofolate biosynthetic process"/>
    <property type="evidence" value="ECO:0007669"/>
    <property type="project" value="UniProtKB-UniPathway"/>
</dbReference>
<dbReference type="Proteomes" id="UP000198734">
    <property type="component" value="Unassembled WGS sequence"/>
</dbReference>
<dbReference type="Pfam" id="PF01288">
    <property type="entry name" value="HPPK"/>
    <property type="match status" value="1"/>
</dbReference>
<dbReference type="InterPro" id="IPR000550">
    <property type="entry name" value="Hppk"/>
</dbReference>
<evidence type="ECO:0000256" key="5">
    <source>
        <dbReference type="ARBA" id="ARBA00022741"/>
    </source>
</evidence>
<dbReference type="EC" id="2.7.6.3" evidence="3"/>
<dbReference type="CDD" id="cd00483">
    <property type="entry name" value="HPPK"/>
    <property type="match status" value="1"/>
</dbReference>
<dbReference type="SUPFAM" id="SSF55083">
    <property type="entry name" value="6-hydroxymethyl-7,8-dihydropterin pyrophosphokinase, HPPK"/>
    <property type="match status" value="1"/>
</dbReference>
<organism evidence="10 11">
    <name type="scientific">Psychrobacillus psychrotolerans</name>
    <dbReference type="NCBI Taxonomy" id="126156"/>
    <lineage>
        <taxon>Bacteria</taxon>
        <taxon>Bacillati</taxon>
        <taxon>Bacillota</taxon>
        <taxon>Bacilli</taxon>
        <taxon>Bacillales</taxon>
        <taxon>Bacillaceae</taxon>
        <taxon>Psychrobacillus</taxon>
    </lineage>
</organism>
<dbReference type="GO" id="GO:0046656">
    <property type="term" value="P:folic acid biosynthetic process"/>
    <property type="evidence" value="ECO:0007669"/>
    <property type="project" value="UniProtKB-KW"/>
</dbReference>
<accession>A0A1I6BBS7</accession>
<comment type="catalytic activity">
    <reaction evidence="1">
        <text>6-hydroxymethyl-7,8-dihydropterin + ATP = (7,8-dihydropterin-6-yl)methyl diphosphate + AMP + H(+)</text>
        <dbReference type="Rhea" id="RHEA:11412"/>
        <dbReference type="ChEBI" id="CHEBI:15378"/>
        <dbReference type="ChEBI" id="CHEBI:30616"/>
        <dbReference type="ChEBI" id="CHEBI:44841"/>
        <dbReference type="ChEBI" id="CHEBI:72950"/>
        <dbReference type="ChEBI" id="CHEBI:456215"/>
        <dbReference type="EC" id="2.7.6.3"/>
    </reaction>
</comment>
<evidence type="ECO:0000256" key="8">
    <source>
        <dbReference type="ARBA" id="ARBA00022909"/>
    </source>
</evidence>
<keyword evidence="5" id="KW-0547">Nucleotide-binding</keyword>
<evidence type="ECO:0000313" key="10">
    <source>
        <dbReference type="EMBL" id="SFQ78412.1"/>
    </source>
</evidence>
<evidence type="ECO:0000256" key="6">
    <source>
        <dbReference type="ARBA" id="ARBA00022777"/>
    </source>
</evidence>
<dbReference type="UniPathway" id="UPA00077">
    <property type="reaction ID" value="UER00155"/>
</dbReference>
<evidence type="ECO:0000256" key="3">
    <source>
        <dbReference type="ARBA" id="ARBA00013253"/>
    </source>
</evidence>
<comment type="pathway">
    <text evidence="2">Cofactor biosynthesis; tetrahydrofolate biosynthesis; 2-amino-4-hydroxy-6-hydroxymethyl-7,8-dihydropteridine diphosphate from 7,8-dihydroneopterin triphosphate: step 4/4.</text>
</comment>
<dbReference type="InterPro" id="IPR035907">
    <property type="entry name" value="Hppk_sf"/>
</dbReference>
<dbReference type="GO" id="GO:0005524">
    <property type="term" value="F:ATP binding"/>
    <property type="evidence" value="ECO:0007669"/>
    <property type="project" value="UniProtKB-KW"/>
</dbReference>
<reference evidence="11" key="1">
    <citation type="submission" date="2016-10" db="EMBL/GenBank/DDBJ databases">
        <authorList>
            <person name="Varghese N."/>
            <person name="Submissions S."/>
        </authorList>
    </citation>
    <scope>NUCLEOTIDE SEQUENCE [LARGE SCALE GENOMIC DNA]</scope>
    <source>
        <strain evidence="11">DSM 11706</strain>
    </source>
</reference>
<evidence type="ECO:0000259" key="9">
    <source>
        <dbReference type="PROSITE" id="PS00794"/>
    </source>
</evidence>
<dbReference type="GO" id="GO:0003848">
    <property type="term" value="F:2-amino-4-hydroxy-6-hydroxymethyldihydropteridine diphosphokinase activity"/>
    <property type="evidence" value="ECO:0007669"/>
    <property type="project" value="UniProtKB-EC"/>
</dbReference>
<evidence type="ECO:0000313" key="11">
    <source>
        <dbReference type="Proteomes" id="UP000198734"/>
    </source>
</evidence>
<dbReference type="PROSITE" id="PS00794">
    <property type="entry name" value="HPPK"/>
    <property type="match status" value="1"/>
</dbReference>